<evidence type="ECO:0000313" key="1">
    <source>
        <dbReference type="EMBL" id="GIM08143.1"/>
    </source>
</evidence>
<proteinExistence type="predicted"/>
<evidence type="ECO:0000313" key="2">
    <source>
        <dbReference type="Proteomes" id="UP000722791"/>
    </source>
</evidence>
<feature type="non-terminal residue" evidence="1">
    <location>
        <position position="1"/>
    </location>
</feature>
<protein>
    <submittedName>
        <fullName evidence="1">Uncharacterized protein</fullName>
    </submittedName>
</protein>
<sequence length="138" mass="13911">KMYTPRLTGLGLCGCCSVLSADDHWHQSFRSFCQPATLSRLAKAAPGTWKIPTSLMVPSVRSSLLPAVPPTPVAAAAAAAAAVAAVAVPPVSANAAFEDADGSGSPNAFILAIVPATPLLLATCVVPPSAPVASRLRP</sequence>
<reference evidence="1" key="1">
    <citation type="journal article" date="2021" name="Proc. Natl. Acad. Sci. U.S.A.">
        <title>Three genomes in the algal genus Volvox reveal the fate of a haploid sex-determining region after a transition to homothallism.</title>
        <authorList>
            <person name="Yamamoto K."/>
            <person name="Hamaji T."/>
            <person name="Kawai-Toyooka H."/>
            <person name="Matsuzaki R."/>
            <person name="Takahashi F."/>
            <person name="Nishimura Y."/>
            <person name="Kawachi M."/>
            <person name="Noguchi H."/>
            <person name="Minakuchi Y."/>
            <person name="Umen J.G."/>
            <person name="Toyoda A."/>
            <person name="Nozaki H."/>
        </authorList>
    </citation>
    <scope>NUCLEOTIDE SEQUENCE</scope>
    <source>
        <strain evidence="1">NIES-3785</strain>
    </source>
</reference>
<organism evidence="1 2">
    <name type="scientific">Volvox reticuliferus</name>
    <dbReference type="NCBI Taxonomy" id="1737510"/>
    <lineage>
        <taxon>Eukaryota</taxon>
        <taxon>Viridiplantae</taxon>
        <taxon>Chlorophyta</taxon>
        <taxon>core chlorophytes</taxon>
        <taxon>Chlorophyceae</taxon>
        <taxon>CS clade</taxon>
        <taxon>Chlamydomonadales</taxon>
        <taxon>Volvocaceae</taxon>
        <taxon>Volvox</taxon>
    </lineage>
</organism>
<dbReference type="Proteomes" id="UP000722791">
    <property type="component" value="Unassembled WGS sequence"/>
</dbReference>
<accession>A0A8J4LSH8</accession>
<dbReference type="EMBL" id="BNCQ01000027">
    <property type="protein sequence ID" value="GIM08143.1"/>
    <property type="molecule type" value="Genomic_DNA"/>
</dbReference>
<gene>
    <name evidence="1" type="ORF">Vretimale_12180</name>
</gene>
<name>A0A8J4LSH8_9CHLO</name>
<comment type="caution">
    <text evidence="1">The sequence shown here is derived from an EMBL/GenBank/DDBJ whole genome shotgun (WGS) entry which is preliminary data.</text>
</comment>
<dbReference type="AlphaFoldDB" id="A0A8J4LSH8"/>